<feature type="compositionally biased region" description="Low complexity" evidence="1">
    <location>
        <begin position="65"/>
        <end position="74"/>
    </location>
</feature>
<evidence type="ECO:0000313" key="3">
    <source>
        <dbReference type="EMBL" id="MBB6260289.1"/>
    </source>
</evidence>
<protein>
    <recommendedName>
        <fullName evidence="5">Antifreeze protein</fullName>
    </recommendedName>
</protein>
<accession>A0A841LXB4</accession>
<gene>
    <name evidence="3" type="ORF">FHS77_000813</name>
</gene>
<feature type="region of interest" description="Disordered" evidence="1">
    <location>
        <begin position="137"/>
        <end position="156"/>
    </location>
</feature>
<evidence type="ECO:0000256" key="2">
    <source>
        <dbReference type="SAM" id="SignalP"/>
    </source>
</evidence>
<dbReference type="Proteomes" id="UP000555393">
    <property type="component" value="Unassembled WGS sequence"/>
</dbReference>
<comment type="caution">
    <text evidence="3">The sequence shown here is derived from an EMBL/GenBank/DDBJ whole genome shotgun (WGS) entry which is preliminary data.</text>
</comment>
<dbReference type="RefSeq" id="WP_184220334.1">
    <property type="nucleotide sequence ID" value="NZ_JACIIU010000002.1"/>
</dbReference>
<evidence type="ECO:0000313" key="4">
    <source>
        <dbReference type="Proteomes" id="UP000555393"/>
    </source>
</evidence>
<organism evidence="3 4">
    <name type="scientific">Paenochrobactrum gallinarii</name>
    <dbReference type="NCBI Taxonomy" id="643673"/>
    <lineage>
        <taxon>Bacteria</taxon>
        <taxon>Pseudomonadati</taxon>
        <taxon>Pseudomonadota</taxon>
        <taxon>Alphaproteobacteria</taxon>
        <taxon>Hyphomicrobiales</taxon>
        <taxon>Brucellaceae</taxon>
        <taxon>Paenochrobactrum</taxon>
    </lineage>
</organism>
<sequence length="216" mass="22571">MLIRSLAGLAGTALVATVAAMATTAPANALTMQECSAKYQAAKDAGTLGGLNWNQYRKAECGSDTATEAPAKSTSSKKETPAKKPAKAAAAAEPKSLTMQQCGAKYQAAKDAGVDNGMKWNDFRKAECGPGADLTALSTDGEREPPAPTTAAPRGVTFPRNVSAKFSHESAGKARMHTCLEQYHALKDKNALNGLKWIQKGGGYYSLCNARLKASS</sequence>
<feature type="signal peptide" evidence="2">
    <location>
        <begin position="1"/>
        <end position="29"/>
    </location>
</feature>
<dbReference type="AlphaFoldDB" id="A0A841LXB4"/>
<feature type="region of interest" description="Disordered" evidence="1">
    <location>
        <begin position="64"/>
        <end position="94"/>
    </location>
</feature>
<dbReference type="EMBL" id="JACIIU010000002">
    <property type="protein sequence ID" value="MBB6260289.1"/>
    <property type="molecule type" value="Genomic_DNA"/>
</dbReference>
<keyword evidence="2" id="KW-0732">Signal</keyword>
<evidence type="ECO:0000256" key="1">
    <source>
        <dbReference type="SAM" id="MobiDB-lite"/>
    </source>
</evidence>
<keyword evidence="4" id="KW-1185">Reference proteome</keyword>
<proteinExistence type="predicted"/>
<reference evidence="3 4" key="1">
    <citation type="submission" date="2020-08" db="EMBL/GenBank/DDBJ databases">
        <title>Genomic Encyclopedia of Type Strains, Phase IV (KMG-IV): sequencing the most valuable type-strain genomes for metagenomic binning, comparative biology and taxonomic classification.</title>
        <authorList>
            <person name="Goeker M."/>
        </authorList>
    </citation>
    <scope>NUCLEOTIDE SEQUENCE [LARGE SCALE GENOMIC DNA]</scope>
    <source>
        <strain evidence="3 4">DSM 22336</strain>
    </source>
</reference>
<name>A0A841LXB4_9HYPH</name>
<feature type="chain" id="PRO_5032610362" description="Antifreeze protein" evidence="2">
    <location>
        <begin position="30"/>
        <end position="216"/>
    </location>
</feature>
<evidence type="ECO:0008006" key="5">
    <source>
        <dbReference type="Google" id="ProtNLM"/>
    </source>
</evidence>